<reference evidence="6" key="1">
    <citation type="submission" date="2016-11" db="EMBL/GenBank/DDBJ databases">
        <authorList>
            <person name="Varghese N."/>
            <person name="Submissions S."/>
        </authorList>
    </citation>
    <scope>NUCLEOTIDE SEQUENCE [LARGE SCALE GENOMIC DNA]</scope>
    <source>
        <strain evidence="6">DSM 27619</strain>
    </source>
</reference>
<keyword evidence="3" id="KW-0804">Transcription</keyword>
<dbReference type="Gene3D" id="1.10.10.10">
    <property type="entry name" value="Winged helix-like DNA-binding domain superfamily/Winged helix DNA-binding domain"/>
    <property type="match status" value="1"/>
</dbReference>
<organism evidence="5 6">
    <name type="scientific">Chryseobacterium arachidis</name>
    <dbReference type="NCBI Taxonomy" id="1416778"/>
    <lineage>
        <taxon>Bacteria</taxon>
        <taxon>Pseudomonadati</taxon>
        <taxon>Bacteroidota</taxon>
        <taxon>Flavobacteriia</taxon>
        <taxon>Flavobacteriales</taxon>
        <taxon>Weeksellaceae</taxon>
        <taxon>Chryseobacterium group</taxon>
        <taxon>Chryseobacterium</taxon>
    </lineage>
</organism>
<dbReference type="PANTHER" id="PTHR33204">
    <property type="entry name" value="TRANSCRIPTIONAL REGULATOR, MARR FAMILY"/>
    <property type="match status" value="1"/>
</dbReference>
<evidence type="ECO:0000313" key="6">
    <source>
        <dbReference type="Proteomes" id="UP000184518"/>
    </source>
</evidence>
<dbReference type="AlphaFoldDB" id="A0A1M5I659"/>
<dbReference type="SUPFAM" id="SSF46785">
    <property type="entry name" value="Winged helix' DNA-binding domain"/>
    <property type="match status" value="1"/>
</dbReference>
<evidence type="ECO:0000256" key="3">
    <source>
        <dbReference type="ARBA" id="ARBA00023163"/>
    </source>
</evidence>
<dbReference type="EMBL" id="FQUT01000012">
    <property type="protein sequence ID" value="SHG23834.1"/>
    <property type="molecule type" value="Genomic_DNA"/>
</dbReference>
<proteinExistence type="predicted"/>
<gene>
    <name evidence="5" type="ORF">SAMN05443633_11213</name>
</gene>
<dbReference type="InterPro" id="IPR036388">
    <property type="entry name" value="WH-like_DNA-bd_sf"/>
</dbReference>
<keyword evidence="2" id="KW-0238">DNA-binding</keyword>
<evidence type="ECO:0000256" key="2">
    <source>
        <dbReference type="ARBA" id="ARBA00023125"/>
    </source>
</evidence>
<dbReference type="InterPro" id="IPR036390">
    <property type="entry name" value="WH_DNA-bd_sf"/>
</dbReference>
<name>A0A1M5I659_9FLAO</name>
<dbReference type="RefSeq" id="WP_072961349.1">
    <property type="nucleotide sequence ID" value="NZ_FQUT01000012.1"/>
</dbReference>
<dbReference type="PANTHER" id="PTHR33204:SF29">
    <property type="entry name" value="TRANSCRIPTIONAL REGULATOR"/>
    <property type="match status" value="1"/>
</dbReference>
<dbReference type="InterPro" id="IPR002577">
    <property type="entry name" value="HTH_HxlR"/>
</dbReference>
<evidence type="ECO:0000259" key="4">
    <source>
        <dbReference type="PROSITE" id="PS51118"/>
    </source>
</evidence>
<evidence type="ECO:0000256" key="1">
    <source>
        <dbReference type="ARBA" id="ARBA00023015"/>
    </source>
</evidence>
<feature type="domain" description="HTH hxlR-type" evidence="4">
    <location>
        <begin position="11"/>
        <end position="114"/>
    </location>
</feature>
<keyword evidence="6" id="KW-1185">Reference proteome</keyword>
<protein>
    <submittedName>
        <fullName evidence="5">Transcriptional regulator, HxlR family</fullName>
    </submittedName>
</protein>
<keyword evidence="1" id="KW-0805">Transcription regulation</keyword>
<sequence length="116" mass="13452">MPDIQNDKATTEQQIRHLQDTLYVINGKWKLPILVAVHEGNTRFRDIQRSVGGITTKVLSKELKDLELNKLVLRKVYDTSPPSVEYTTTSYCDTLHNMIAEMIDWGKNHRNKIKED</sequence>
<dbReference type="PROSITE" id="PS51118">
    <property type="entry name" value="HTH_HXLR"/>
    <property type="match status" value="1"/>
</dbReference>
<evidence type="ECO:0000313" key="5">
    <source>
        <dbReference type="EMBL" id="SHG23834.1"/>
    </source>
</evidence>
<dbReference type="Proteomes" id="UP000184518">
    <property type="component" value="Unassembled WGS sequence"/>
</dbReference>
<dbReference type="GO" id="GO:0003677">
    <property type="term" value="F:DNA binding"/>
    <property type="evidence" value="ECO:0007669"/>
    <property type="project" value="UniProtKB-KW"/>
</dbReference>
<dbReference type="OrthoDB" id="769662at2"/>
<accession>A0A1M5I659</accession>
<dbReference type="Pfam" id="PF01638">
    <property type="entry name" value="HxlR"/>
    <property type="match status" value="1"/>
</dbReference>